<dbReference type="Proteomes" id="UP000675881">
    <property type="component" value="Chromosome 3"/>
</dbReference>
<dbReference type="AlphaFoldDB" id="A0A7R8CR53"/>
<proteinExistence type="predicted"/>
<gene>
    <name evidence="4" type="ORF">LSAA_8151</name>
</gene>
<feature type="chain" id="PRO_5043467491" evidence="3">
    <location>
        <begin position="21"/>
        <end position="268"/>
    </location>
</feature>
<evidence type="ECO:0000313" key="4">
    <source>
        <dbReference type="EMBL" id="CAF2901833.1"/>
    </source>
</evidence>
<organism evidence="4 5">
    <name type="scientific">Lepeophtheirus salmonis</name>
    <name type="common">Salmon louse</name>
    <name type="synonym">Caligus salmonis</name>
    <dbReference type="NCBI Taxonomy" id="72036"/>
    <lineage>
        <taxon>Eukaryota</taxon>
        <taxon>Metazoa</taxon>
        <taxon>Ecdysozoa</taxon>
        <taxon>Arthropoda</taxon>
        <taxon>Crustacea</taxon>
        <taxon>Multicrustacea</taxon>
        <taxon>Hexanauplia</taxon>
        <taxon>Copepoda</taxon>
        <taxon>Siphonostomatoida</taxon>
        <taxon>Caligidae</taxon>
        <taxon>Lepeophtheirus</taxon>
    </lineage>
</organism>
<keyword evidence="5" id="KW-1185">Reference proteome</keyword>
<evidence type="ECO:0000313" key="5">
    <source>
        <dbReference type="Proteomes" id="UP000675881"/>
    </source>
</evidence>
<feature type="region of interest" description="Disordered" evidence="1">
    <location>
        <begin position="101"/>
        <end position="171"/>
    </location>
</feature>
<feature type="signal peptide" evidence="3">
    <location>
        <begin position="1"/>
        <end position="20"/>
    </location>
</feature>
<keyword evidence="2" id="KW-0812">Transmembrane</keyword>
<protein>
    <submittedName>
        <fullName evidence="4">(salmon louse) hypothetical protein</fullName>
    </submittedName>
</protein>
<dbReference type="EMBL" id="HG994582">
    <property type="protein sequence ID" value="CAF2901833.1"/>
    <property type="molecule type" value="Genomic_DNA"/>
</dbReference>
<sequence>MLIAAMEWILTLFLTSLVVCAPGSSVEELIPNVTQKASTPIPPKVETNTLIPHHSSSFTPITSTTSTQILNIISNTKPNVTSGLSKTTPLPPTTLIGKVVTESPAKAEKPASSLSNNDWPTMERVSTSTSTRTSTTSRTTLPPRSETSPHTTTTPRGHHGKKELEENKDDDYMAINSKAPIDSSSTFRSISTIINHQIVDEPVSKSIDNITQIKAPTSKSSLLAGLIFGSLLSLALGFLIYKRLDSARRRREYRRMNDYLIDGMYNDM</sequence>
<feature type="transmembrane region" description="Helical" evidence="2">
    <location>
        <begin position="222"/>
        <end position="241"/>
    </location>
</feature>
<feature type="compositionally biased region" description="Low complexity" evidence="1">
    <location>
        <begin position="126"/>
        <end position="155"/>
    </location>
</feature>
<keyword evidence="2" id="KW-0472">Membrane</keyword>
<evidence type="ECO:0000256" key="1">
    <source>
        <dbReference type="SAM" id="MobiDB-lite"/>
    </source>
</evidence>
<evidence type="ECO:0000256" key="3">
    <source>
        <dbReference type="SAM" id="SignalP"/>
    </source>
</evidence>
<accession>A0A7R8CR53</accession>
<reference evidence="4" key="1">
    <citation type="submission" date="2021-02" db="EMBL/GenBank/DDBJ databases">
        <authorList>
            <person name="Bekaert M."/>
        </authorList>
    </citation>
    <scope>NUCLEOTIDE SEQUENCE</scope>
    <source>
        <strain evidence="4">IoA-00</strain>
    </source>
</reference>
<keyword evidence="2" id="KW-1133">Transmembrane helix</keyword>
<evidence type="ECO:0000256" key="2">
    <source>
        <dbReference type="SAM" id="Phobius"/>
    </source>
</evidence>
<name>A0A7R8CR53_LEPSM</name>
<keyword evidence="3" id="KW-0732">Signal</keyword>